<dbReference type="PANTHER" id="PTHR10642">
    <property type="entry name" value="RIBONUCLEASE H1"/>
    <property type="match status" value="1"/>
</dbReference>
<feature type="binding site" evidence="11">
    <location>
        <position position="63"/>
    </location>
    <ligand>
        <name>Mg(2+)</name>
        <dbReference type="ChEBI" id="CHEBI:18420"/>
        <label>1</label>
    </ligand>
</feature>
<evidence type="ECO:0000256" key="7">
    <source>
        <dbReference type="ARBA" id="ARBA00022723"/>
    </source>
</evidence>
<comment type="caution">
    <text evidence="13">The sequence shown here is derived from an EMBL/GenBank/DDBJ whole genome shotgun (WGS) entry which is preliminary data.</text>
</comment>
<dbReference type="SUPFAM" id="SSF53098">
    <property type="entry name" value="Ribonuclease H-like"/>
    <property type="match status" value="1"/>
</dbReference>
<name>A0A511N031_DEIC1</name>
<organism evidence="13 14">
    <name type="scientific">Deinococcus cellulosilyticus (strain DSM 18568 / NBRC 106333 / KACC 11606 / 5516J-15)</name>
    <dbReference type="NCBI Taxonomy" id="1223518"/>
    <lineage>
        <taxon>Bacteria</taxon>
        <taxon>Thermotogati</taxon>
        <taxon>Deinococcota</taxon>
        <taxon>Deinococci</taxon>
        <taxon>Deinococcales</taxon>
        <taxon>Deinococcaceae</taxon>
        <taxon>Deinococcus</taxon>
    </lineage>
</organism>
<evidence type="ECO:0000313" key="14">
    <source>
        <dbReference type="Proteomes" id="UP000321306"/>
    </source>
</evidence>
<dbReference type="InterPro" id="IPR036397">
    <property type="entry name" value="RNaseH_sf"/>
</dbReference>
<dbReference type="InterPro" id="IPR002156">
    <property type="entry name" value="RNaseH_domain"/>
</dbReference>
<dbReference type="GO" id="GO:0003676">
    <property type="term" value="F:nucleic acid binding"/>
    <property type="evidence" value="ECO:0007669"/>
    <property type="project" value="InterPro"/>
</dbReference>
<dbReference type="FunFam" id="3.30.420.10:FF:000089">
    <property type="entry name" value="Ribonuclease H"/>
    <property type="match status" value="1"/>
</dbReference>
<dbReference type="CDD" id="cd09278">
    <property type="entry name" value="RNase_HI_prokaryote_like"/>
    <property type="match status" value="1"/>
</dbReference>
<comment type="subcellular location">
    <subcellularLocation>
        <location evidence="11">Cytoplasm</location>
    </subcellularLocation>
</comment>
<evidence type="ECO:0000256" key="8">
    <source>
        <dbReference type="ARBA" id="ARBA00022759"/>
    </source>
</evidence>
<evidence type="ECO:0000256" key="2">
    <source>
        <dbReference type="ARBA" id="ARBA00004065"/>
    </source>
</evidence>
<dbReference type="Pfam" id="PF00075">
    <property type="entry name" value="RNase_H"/>
    <property type="match status" value="1"/>
</dbReference>
<keyword evidence="11" id="KW-0963">Cytoplasm</keyword>
<protein>
    <recommendedName>
        <fullName evidence="5 11">Ribonuclease H</fullName>
        <shortName evidence="11">RNase H</shortName>
        <ecNumber evidence="5 11">3.1.26.4</ecNumber>
    </recommendedName>
</protein>
<keyword evidence="7 11" id="KW-0479">Metal-binding</keyword>
<dbReference type="EC" id="3.1.26.4" evidence="5 11"/>
<proteinExistence type="inferred from homology"/>
<dbReference type="HAMAP" id="MF_00042">
    <property type="entry name" value="RNase_H"/>
    <property type="match status" value="1"/>
</dbReference>
<keyword evidence="6 11" id="KW-0540">Nuclease</keyword>
<keyword evidence="9 11" id="KW-0378">Hydrolase</keyword>
<dbReference type="PROSITE" id="PS50879">
    <property type="entry name" value="RNASE_H_1"/>
    <property type="match status" value="1"/>
</dbReference>
<dbReference type="InterPro" id="IPR012337">
    <property type="entry name" value="RNaseH-like_sf"/>
</dbReference>
<evidence type="ECO:0000256" key="11">
    <source>
        <dbReference type="HAMAP-Rule" id="MF_00042"/>
    </source>
</evidence>
<comment type="cofactor">
    <cofactor evidence="11">
        <name>Mg(2+)</name>
        <dbReference type="ChEBI" id="CHEBI:18420"/>
    </cofactor>
    <text evidence="11">Binds 1 Mg(2+) ion per subunit. May bind a second metal ion at a regulatory site, or after substrate binding.</text>
</comment>
<keyword evidence="14" id="KW-1185">Reference proteome</keyword>
<dbReference type="PANTHER" id="PTHR10642:SF26">
    <property type="entry name" value="RIBONUCLEASE H1"/>
    <property type="match status" value="1"/>
</dbReference>
<dbReference type="NCBIfam" id="NF001236">
    <property type="entry name" value="PRK00203.1"/>
    <property type="match status" value="1"/>
</dbReference>
<dbReference type="AlphaFoldDB" id="A0A511N031"/>
<dbReference type="GO" id="GO:0004523">
    <property type="term" value="F:RNA-DNA hybrid ribonuclease activity"/>
    <property type="evidence" value="ECO:0007669"/>
    <property type="project" value="UniProtKB-UniRule"/>
</dbReference>
<evidence type="ECO:0000256" key="10">
    <source>
        <dbReference type="ARBA" id="ARBA00022842"/>
    </source>
</evidence>
<reference evidence="13 14" key="1">
    <citation type="submission" date="2019-07" db="EMBL/GenBank/DDBJ databases">
        <title>Whole genome shotgun sequence of Deinococcus cellulosilyticus NBRC 106333.</title>
        <authorList>
            <person name="Hosoyama A."/>
            <person name="Uohara A."/>
            <person name="Ohji S."/>
            <person name="Ichikawa N."/>
        </authorList>
    </citation>
    <scope>NUCLEOTIDE SEQUENCE [LARGE SCALE GENOMIC DNA]</scope>
    <source>
        <strain evidence="13 14">NBRC 106333</strain>
    </source>
</reference>
<evidence type="ECO:0000259" key="12">
    <source>
        <dbReference type="PROSITE" id="PS50879"/>
    </source>
</evidence>
<comment type="function">
    <text evidence="2 11">Endonuclease that specifically degrades the RNA of RNA-DNA hybrids.</text>
</comment>
<dbReference type="InterPro" id="IPR022892">
    <property type="entry name" value="RNaseHI"/>
</dbReference>
<evidence type="ECO:0000256" key="3">
    <source>
        <dbReference type="ARBA" id="ARBA00005300"/>
    </source>
</evidence>
<dbReference type="GO" id="GO:0005737">
    <property type="term" value="C:cytoplasm"/>
    <property type="evidence" value="ECO:0007669"/>
    <property type="project" value="UniProtKB-SubCell"/>
</dbReference>
<feature type="binding site" evidence="11">
    <location>
        <position position="85"/>
    </location>
    <ligand>
        <name>Mg(2+)</name>
        <dbReference type="ChEBI" id="CHEBI:18420"/>
        <label>1</label>
    </ligand>
</feature>
<keyword evidence="10 11" id="KW-0460">Magnesium</keyword>
<accession>A0A511N031</accession>
<feature type="binding site" evidence="11">
    <location>
        <position position="150"/>
    </location>
    <ligand>
        <name>Mg(2+)</name>
        <dbReference type="ChEBI" id="CHEBI:18420"/>
        <label>2</label>
    </ligand>
</feature>
<feature type="domain" description="RNase H type-1" evidence="12">
    <location>
        <begin position="16"/>
        <end position="158"/>
    </location>
</feature>
<evidence type="ECO:0000256" key="5">
    <source>
        <dbReference type="ARBA" id="ARBA00012180"/>
    </source>
</evidence>
<dbReference type="GO" id="GO:0000287">
    <property type="term" value="F:magnesium ion binding"/>
    <property type="evidence" value="ECO:0007669"/>
    <property type="project" value="UniProtKB-UniRule"/>
</dbReference>
<comment type="catalytic activity">
    <reaction evidence="1 11">
        <text>Endonucleolytic cleavage to 5'-phosphomonoester.</text>
        <dbReference type="EC" id="3.1.26.4"/>
    </reaction>
</comment>
<evidence type="ECO:0000313" key="13">
    <source>
        <dbReference type="EMBL" id="GEM46183.1"/>
    </source>
</evidence>
<dbReference type="RefSeq" id="WP_146883995.1">
    <property type="nucleotide sequence ID" value="NZ_BJXB01000006.1"/>
</dbReference>
<dbReference type="InterPro" id="IPR050092">
    <property type="entry name" value="RNase_H"/>
</dbReference>
<dbReference type="Gene3D" id="3.30.420.10">
    <property type="entry name" value="Ribonuclease H-like superfamily/Ribonuclease H"/>
    <property type="match status" value="1"/>
</dbReference>
<dbReference type="GO" id="GO:0043137">
    <property type="term" value="P:DNA replication, removal of RNA primer"/>
    <property type="evidence" value="ECO:0007669"/>
    <property type="project" value="TreeGrafter"/>
</dbReference>
<comment type="similarity">
    <text evidence="3 11">Belongs to the RNase H family.</text>
</comment>
<evidence type="ECO:0000256" key="1">
    <source>
        <dbReference type="ARBA" id="ARBA00000077"/>
    </source>
</evidence>
<keyword evidence="8 11" id="KW-0255">Endonuclease</keyword>
<comment type="subunit">
    <text evidence="4 11">Monomer.</text>
</comment>
<evidence type="ECO:0000256" key="4">
    <source>
        <dbReference type="ARBA" id="ARBA00011245"/>
    </source>
</evidence>
<dbReference type="EMBL" id="BJXB01000006">
    <property type="protein sequence ID" value="GEM46183.1"/>
    <property type="molecule type" value="Genomic_DNA"/>
</dbReference>
<evidence type="ECO:0000256" key="9">
    <source>
        <dbReference type="ARBA" id="ARBA00022801"/>
    </source>
</evidence>
<sequence>MTAPVLSCIRPANPPTGEHVYLYCDGACDTQAGHGGWACILKYGNKEMELKGHSSETTNNRMELTALLEGLRVLKRPCVVMVVTDSQYLRNAFTQKWVLNWQRNGWKTASKEPVKNQDLWEELIALAKVHDLKFVWVKGHSGHEYNERVDKLAVEERLKLRVK</sequence>
<dbReference type="OrthoDB" id="7845843at2"/>
<feature type="binding site" evidence="11">
    <location>
        <position position="25"/>
    </location>
    <ligand>
        <name>Mg(2+)</name>
        <dbReference type="ChEBI" id="CHEBI:18420"/>
        <label>1</label>
    </ligand>
</feature>
<feature type="binding site" evidence="11">
    <location>
        <position position="25"/>
    </location>
    <ligand>
        <name>Mg(2+)</name>
        <dbReference type="ChEBI" id="CHEBI:18420"/>
        <label>2</label>
    </ligand>
</feature>
<dbReference type="Proteomes" id="UP000321306">
    <property type="component" value="Unassembled WGS sequence"/>
</dbReference>
<evidence type="ECO:0000256" key="6">
    <source>
        <dbReference type="ARBA" id="ARBA00022722"/>
    </source>
</evidence>
<gene>
    <name evidence="11 13" type="primary">rnhA</name>
    <name evidence="13" type="ORF">DC3_18180</name>
</gene>